<proteinExistence type="predicted"/>
<keyword evidence="2" id="KW-1185">Reference proteome</keyword>
<dbReference type="Proteomes" id="UP000054549">
    <property type="component" value="Unassembled WGS sequence"/>
</dbReference>
<evidence type="ECO:0000313" key="1">
    <source>
        <dbReference type="EMBL" id="KIL57876.1"/>
    </source>
</evidence>
<dbReference type="AlphaFoldDB" id="A0A0C2WMD3"/>
<organism evidence="1 2">
    <name type="scientific">Amanita muscaria (strain Koide BX008)</name>
    <dbReference type="NCBI Taxonomy" id="946122"/>
    <lineage>
        <taxon>Eukaryota</taxon>
        <taxon>Fungi</taxon>
        <taxon>Dikarya</taxon>
        <taxon>Basidiomycota</taxon>
        <taxon>Agaricomycotina</taxon>
        <taxon>Agaricomycetes</taxon>
        <taxon>Agaricomycetidae</taxon>
        <taxon>Agaricales</taxon>
        <taxon>Pluteineae</taxon>
        <taxon>Amanitaceae</taxon>
        <taxon>Amanita</taxon>
    </lineage>
</organism>
<evidence type="ECO:0000313" key="2">
    <source>
        <dbReference type="Proteomes" id="UP000054549"/>
    </source>
</evidence>
<accession>A0A0C2WMD3</accession>
<dbReference type="EMBL" id="KN818355">
    <property type="protein sequence ID" value="KIL57876.1"/>
    <property type="molecule type" value="Genomic_DNA"/>
</dbReference>
<gene>
    <name evidence="1" type="ORF">M378DRAFT_171258</name>
</gene>
<protein>
    <submittedName>
        <fullName evidence="1">Uncharacterized protein</fullName>
    </submittedName>
</protein>
<sequence>MWTLDWCWTASSPQRVKRNLEKRPSRPLVALRGNKHDDPPVLGSRRRDGGMWLEACQFWIPMLTFNIMSKLANHTQISFKSD</sequence>
<name>A0A0C2WMD3_AMAMK</name>
<reference evidence="1 2" key="1">
    <citation type="submission" date="2014-04" db="EMBL/GenBank/DDBJ databases">
        <title>Evolutionary Origins and Diversification of the Mycorrhizal Mutualists.</title>
        <authorList>
            <consortium name="DOE Joint Genome Institute"/>
            <consortium name="Mycorrhizal Genomics Consortium"/>
            <person name="Kohler A."/>
            <person name="Kuo A."/>
            <person name="Nagy L.G."/>
            <person name="Floudas D."/>
            <person name="Copeland A."/>
            <person name="Barry K.W."/>
            <person name="Cichocki N."/>
            <person name="Veneault-Fourrey C."/>
            <person name="LaButti K."/>
            <person name="Lindquist E.A."/>
            <person name="Lipzen A."/>
            <person name="Lundell T."/>
            <person name="Morin E."/>
            <person name="Murat C."/>
            <person name="Riley R."/>
            <person name="Ohm R."/>
            <person name="Sun H."/>
            <person name="Tunlid A."/>
            <person name="Henrissat B."/>
            <person name="Grigoriev I.V."/>
            <person name="Hibbett D.S."/>
            <person name="Martin F."/>
        </authorList>
    </citation>
    <scope>NUCLEOTIDE SEQUENCE [LARGE SCALE GENOMIC DNA]</scope>
    <source>
        <strain evidence="1 2">Koide BX008</strain>
    </source>
</reference>
<dbReference type="InParanoid" id="A0A0C2WMD3"/>
<dbReference type="HOGENOM" id="CLU_2653977_0_0_1"/>